<reference evidence="7 8" key="1">
    <citation type="journal article" date="2013" name="Genome Announc.">
        <title>Genome Sequence of Rhizobium lupini HPC(L) Isolated from Saline Desert Soil, Kutch (Gujarat).</title>
        <authorList>
            <person name="Agarwal L."/>
            <person name="Purohit H.J."/>
        </authorList>
    </citation>
    <scope>NUCLEOTIDE SEQUENCE [LARGE SCALE GENOMIC DNA]</scope>
    <source>
        <strain evidence="8">HPC(L)</strain>
    </source>
</reference>
<name>A0ABN0HKE9_RHILU</name>
<gene>
    <name evidence="7" type="ORF">C241_16823</name>
</gene>
<comment type="function">
    <text evidence="1">NodD regulates the expression of the nodABCFE genes which encode other nodulation proteins. NodD is also a negative regulator of its own expression. Binds flavonoids as inducers.</text>
</comment>
<dbReference type="Pfam" id="PF03466">
    <property type="entry name" value="LysR_substrate"/>
    <property type="match status" value="1"/>
</dbReference>
<dbReference type="CDD" id="cd08474">
    <property type="entry name" value="PBP2_CrgA_like_5"/>
    <property type="match status" value="1"/>
</dbReference>
<comment type="caution">
    <text evidence="7">The sequence shown here is derived from an EMBL/GenBank/DDBJ whole genome shotgun (WGS) entry which is preliminary data.</text>
</comment>
<evidence type="ECO:0000259" key="6">
    <source>
        <dbReference type="PROSITE" id="PS50931"/>
    </source>
</evidence>
<dbReference type="PRINTS" id="PR00039">
    <property type="entry name" value="HTHLYSR"/>
</dbReference>
<protein>
    <submittedName>
        <fullName evidence="7">Transcriptional regulator</fullName>
    </submittedName>
</protein>
<dbReference type="PROSITE" id="PS50931">
    <property type="entry name" value="HTH_LYSR"/>
    <property type="match status" value="1"/>
</dbReference>
<dbReference type="PANTHER" id="PTHR30537:SF1">
    <property type="entry name" value="HTH-TYPE TRANSCRIPTIONAL REGULATOR PGRR"/>
    <property type="match status" value="1"/>
</dbReference>
<comment type="similarity">
    <text evidence="2">Belongs to the LysR transcriptional regulatory family.</text>
</comment>
<keyword evidence="4" id="KW-0238">DNA-binding</keyword>
<keyword evidence="5" id="KW-0804">Transcription</keyword>
<feature type="domain" description="HTH lysR-type" evidence="6">
    <location>
        <begin position="4"/>
        <end position="61"/>
    </location>
</feature>
<dbReference type="InterPro" id="IPR005119">
    <property type="entry name" value="LysR_subst-bd"/>
</dbReference>
<keyword evidence="8" id="KW-1185">Reference proteome</keyword>
<dbReference type="RefSeq" id="WP_006699322.1">
    <property type="nucleotide sequence ID" value="NZ_AMQQ01000023.1"/>
</dbReference>
<dbReference type="Gene3D" id="3.40.190.290">
    <property type="match status" value="1"/>
</dbReference>
<evidence type="ECO:0000256" key="4">
    <source>
        <dbReference type="ARBA" id="ARBA00023125"/>
    </source>
</evidence>
<dbReference type="InterPro" id="IPR036390">
    <property type="entry name" value="WH_DNA-bd_sf"/>
</dbReference>
<organism evidence="7 8">
    <name type="scientific">Bradyrhizobium lupini HPC(L)</name>
    <dbReference type="NCBI Taxonomy" id="1229491"/>
    <lineage>
        <taxon>Bacteria</taxon>
        <taxon>Pseudomonadati</taxon>
        <taxon>Pseudomonadota</taxon>
        <taxon>Alphaproteobacteria</taxon>
        <taxon>Hyphomicrobiales</taxon>
        <taxon>Nitrobacteraceae</taxon>
        <taxon>Bradyrhizobium</taxon>
    </lineage>
</organism>
<dbReference type="Gene3D" id="1.10.10.10">
    <property type="entry name" value="Winged helix-like DNA-binding domain superfamily/Winged helix DNA-binding domain"/>
    <property type="match status" value="1"/>
</dbReference>
<dbReference type="SUPFAM" id="SSF46785">
    <property type="entry name" value="Winged helix' DNA-binding domain"/>
    <property type="match status" value="1"/>
</dbReference>
<evidence type="ECO:0000313" key="8">
    <source>
        <dbReference type="Proteomes" id="UP000017668"/>
    </source>
</evidence>
<dbReference type="InterPro" id="IPR000847">
    <property type="entry name" value="LysR_HTH_N"/>
</dbReference>
<proteinExistence type="inferred from homology"/>
<dbReference type="InterPro" id="IPR058163">
    <property type="entry name" value="LysR-type_TF_proteobact-type"/>
</dbReference>
<keyword evidence="3" id="KW-0805">Transcription regulation</keyword>
<dbReference type="PANTHER" id="PTHR30537">
    <property type="entry name" value="HTH-TYPE TRANSCRIPTIONAL REGULATOR"/>
    <property type="match status" value="1"/>
</dbReference>
<dbReference type="SUPFAM" id="SSF53850">
    <property type="entry name" value="Periplasmic binding protein-like II"/>
    <property type="match status" value="1"/>
</dbReference>
<sequence>MLRENVADLLFFLAVAREKSFTRAAAQLGVSQSALSHTVRQLEERMGVRLLTRTTRSVNPTPAGERLLKSLTPRFQEIEDELVAVTEYREKPAGTVRLTAMDYAINDIIWPKLAKVLKVYPDIKVEIVTSYGFTDIVAEKFDAGIRMGESVSVGMVASRISPDIAYAVAASPEYIASLGKPNVPQDLTGHKCINLRLPSHGGNYVWEFEKDGQDVRVRVEGQITCTTGPQIKAVALDGYGLCYLPEGMLEAELRAGTLVRVLEDWTPPWTGYHIYYPSRRQPSAAFAIVLAALRHKS</sequence>
<evidence type="ECO:0000256" key="1">
    <source>
        <dbReference type="ARBA" id="ARBA00003502"/>
    </source>
</evidence>
<dbReference type="Pfam" id="PF00126">
    <property type="entry name" value="HTH_1"/>
    <property type="match status" value="1"/>
</dbReference>
<evidence type="ECO:0000256" key="2">
    <source>
        <dbReference type="ARBA" id="ARBA00009437"/>
    </source>
</evidence>
<dbReference type="EMBL" id="AMQQ01000023">
    <property type="protein sequence ID" value="EKJ94944.1"/>
    <property type="molecule type" value="Genomic_DNA"/>
</dbReference>
<dbReference type="InterPro" id="IPR036388">
    <property type="entry name" value="WH-like_DNA-bd_sf"/>
</dbReference>
<accession>A0ABN0HKE9</accession>
<dbReference type="Proteomes" id="UP000017668">
    <property type="component" value="Unassembled WGS sequence"/>
</dbReference>
<evidence type="ECO:0000313" key="7">
    <source>
        <dbReference type="EMBL" id="EKJ94944.1"/>
    </source>
</evidence>
<evidence type="ECO:0000256" key="3">
    <source>
        <dbReference type="ARBA" id="ARBA00023015"/>
    </source>
</evidence>
<evidence type="ECO:0000256" key="5">
    <source>
        <dbReference type="ARBA" id="ARBA00023163"/>
    </source>
</evidence>